<comment type="caution">
    <text evidence="1">The sequence shown here is derived from an EMBL/GenBank/DDBJ whole genome shotgun (WGS) entry which is preliminary data.</text>
</comment>
<evidence type="ECO:0000313" key="1">
    <source>
        <dbReference type="EMBL" id="PSS08863.1"/>
    </source>
</evidence>
<sequence>MASAETKQSIAELSDRLQNISLKPSDHVFVLKILTNDLIFEVIFDACTPATFFRISRTCRIAYDAVRFYVGRTFNINRHLSQYFPDPLAFRSLQARTAALISGSNALQFFNRLRYSNSDLDVYVSWKSAMEVGKWMLGHGYTYKPSVSQLEDLEQEIHAGHHSHDDYAEGEGISTVLLFVKPSKEYDTEKELQVHIIVSFRTPMEVIMKVHSSVFTHLPTLFQARADMAYFDSS</sequence>
<proteinExistence type="predicted"/>
<dbReference type="AlphaFoldDB" id="A0A2R6QIN3"/>
<evidence type="ECO:0000313" key="2">
    <source>
        <dbReference type="Proteomes" id="UP000186601"/>
    </source>
</evidence>
<name>A0A2R6QIN3_9APHY</name>
<dbReference type="STRING" id="98765.A0A2R6QIN3"/>
<gene>
    <name evidence="1" type="ORF">PHLCEN_2v3478</name>
</gene>
<organism evidence="1 2">
    <name type="scientific">Hermanssonia centrifuga</name>
    <dbReference type="NCBI Taxonomy" id="98765"/>
    <lineage>
        <taxon>Eukaryota</taxon>
        <taxon>Fungi</taxon>
        <taxon>Dikarya</taxon>
        <taxon>Basidiomycota</taxon>
        <taxon>Agaricomycotina</taxon>
        <taxon>Agaricomycetes</taxon>
        <taxon>Polyporales</taxon>
        <taxon>Meruliaceae</taxon>
        <taxon>Hermanssonia</taxon>
    </lineage>
</organism>
<evidence type="ECO:0008006" key="3">
    <source>
        <dbReference type="Google" id="ProtNLM"/>
    </source>
</evidence>
<protein>
    <recommendedName>
        <fullName evidence="3">F-box domain-containing protein</fullName>
    </recommendedName>
</protein>
<dbReference type="EMBL" id="MLYV02000341">
    <property type="protein sequence ID" value="PSS08863.1"/>
    <property type="molecule type" value="Genomic_DNA"/>
</dbReference>
<keyword evidence="2" id="KW-1185">Reference proteome</keyword>
<dbReference type="Proteomes" id="UP000186601">
    <property type="component" value="Unassembled WGS sequence"/>
</dbReference>
<accession>A0A2R6QIN3</accession>
<dbReference type="OrthoDB" id="3041043at2759"/>
<reference evidence="1 2" key="1">
    <citation type="submission" date="2018-02" db="EMBL/GenBank/DDBJ databases">
        <title>Genome sequence of the basidiomycete white-rot fungus Phlebia centrifuga.</title>
        <authorList>
            <person name="Granchi Z."/>
            <person name="Peng M."/>
            <person name="de Vries R.P."/>
            <person name="Hilden K."/>
            <person name="Makela M.R."/>
            <person name="Grigoriev I."/>
            <person name="Riley R."/>
        </authorList>
    </citation>
    <scope>NUCLEOTIDE SEQUENCE [LARGE SCALE GENOMIC DNA]</scope>
    <source>
        <strain evidence="1 2">FBCC195</strain>
    </source>
</reference>